<organism evidence="3 4">
    <name type="scientific">Thiobacillus denitrificans (strain ATCC 25259 / T1)</name>
    <dbReference type="NCBI Taxonomy" id="292415"/>
    <lineage>
        <taxon>Bacteria</taxon>
        <taxon>Pseudomonadati</taxon>
        <taxon>Pseudomonadota</taxon>
        <taxon>Betaproteobacteria</taxon>
        <taxon>Nitrosomonadales</taxon>
        <taxon>Thiobacillaceae</taxon>
        <taxon>Thiobacillus</taxon>
    </lineage>
</organism>
<dbReference type="Pfam" id="PF13662">
    <property type="entry name" value="Toprim_4"/>
    <property type="match status" value="1"/>
</dbReference>
<evidence type="ECO:0000313" key="4">
    <source>
        <dbReference type="Proteomes" id="UP000008291"/>
    </source>
</evidence>
<dbReference type="CDD" id="cd01029">
    <property type="entry name" value="TOPRIM_primases"/>
    <property type="match status" value="1"/>
</dbReference>
<protein>
    <recommendedName>
        <fullName evidence="2">Toprim domain-containing protein</fullName>
    </recommendedName>
</protein>
<dbReference type="SMART" id="SM00493">
    <property type="entry name" value="TOPRIM"/>
    <property type="match status" value="1"/>
</dbReference>
<feature type="compositionally biased region" description="Basic and acidic residues" evidence="1">
    <location>
        <begin position="81"/>
        <end position="104"/>
    </location>
</feature>
<dbReference type="EMBL" id="CP000116">
    <property type="protein sequence ID" value="AAZ98773.1"/>
    <property type="molecule type" value="Genomic_DNA"/>
</dbReference>
<feature type="region of interest" description="Disordered" evidence="1">
    <location>
        <begin position="78"/>
        <end position="104"/>
    </location>
</feature>
<evidence type="ECO:0000256" key="1">
    <source>
        <dbReference type="SAM" id="MobiDB-lite"/>
    </source>
</evidence>
<dbReference type="InterPro" id="IPR006171">
    <property type="entry name" value="TOPRIM_dom"/>
</dbReference>
<reference evidence="3 4" key="1">
    <citation type="journal article" date="2006" name="J. Bacteriol.">
        <title>The genome sequence of the obligately chemolithoautotrophic, facultatively anaerobic bacterium Thiobacillus denitrificans.</title>
        <authorList>
            <person name="Beller H.R."/>
            <person name="Chain P.S."/>
            <person name="Letain T.E."/>
            <person name="Chakicherla A."/>
            <person name="Larimer F.W."/>
            <person name="Richardson P.M."/>
            <person name="Coleman M.A."/>
            <person name="Wood A.P."/>
            <person name="Kelly D.P."/>
        </authorList>
    </citation>
    <scope>NUCLEOTIDE SEQUENCE [LARGE SCALE GENOMIC DNA]</scope>
    <source>
        <strain evidence="3 4">ATCC 25259</strain>
    </source>
</reference>
<name>Q3SF43_THIDA</name>
<dbReference type="OrthoDB" id="110640at2"/>
<evidence type="ECO:0000259" key="2">
    <source>
        <dbReference type="PROSITE" id="PS50880"/>
    </source>
</evidence>
<dbReference type="KEGG" id="tbd:Tbd_2820"/>
<gene>
    <name evidence="3" type="ordered locus">Tbd_2820</name>
</gene>
<accession>Q3SF43</accession>
<keyword evidence="4" id="KW-1185">Reference proteome</keyword>
<dbReference type="Proteomes" id="UP000008291">
    <property type="component" value="Chromosome"/>
</dbReference>
<dbReference type="PROSITE" id="PS50880">
    <property type="entry name" value="TOPRIM"/>
    <property type="match status" value="1"/>
</dbReference>
<dbReference type="eggNOG" id="COG4643">
    <property type="taxonomic scope" value="Bacteria"/>
</dbReference>
<dbReference type="RefSeq" id="WP_011313332.1">
    <property type="nucleotide sequence ID" value="NC_007404.1"/>
</dbReference>
<proteinExistence type="predicted"/>
<feature type="domain" description="Toprim" evidence="2">
    <location>
        <begin position="188"/>
        <end position="275"/>
    </location>
</feature>
<dbReference type="InterPro" id="IPR034154">
    <property type="entry name" value="TOPRIM_DnaG/twinkle"/>
</dbReference>
<dbReference type="HOGENOM" id="CLU_034830_1_0_4"/>
<dbReference type="AlphaFoldDB" id="Q3SF43"/>
<evidence type="ECO:0000313" key="3">
    <source>
        <dbReference type="EMBL" id="AAZ98773.1"/>
    </source>
</evidence>
<dbReference type="STRING" id="292415.Tbd_2820"/>
<sequence length="275" mass="29422">MFDPNQQFRDAIQAAGLMPPDVIEADGKLRRFASNGKRGDVAGWYLLFGDGIPAGCFGDWRTGFTQTWRADVGRALTPAEEQAHRDKAQAMRREREADEERRKAEAQTRAATIWKVASPAPDDHAYLTRKGIKAHGVRLHKGALLIPMRADGVIHSLQFIGEGGDKRFLSGGRVAGCYFSIGDSKGAAALCIAEGFATGATIHEATGYPVAVAFNAGNLLAVAKAMREKFPDLPLILCADDDRHTPGNPGLTKATEAARAVGGLLVIPEFVGVTA</sequence>